<evidence type="ECO:0000313" key="2">
    <source>
        <dbReference type="Proteomes" id="UP000238176"/>
    </source>
</evidence>
<organism evidence="1 2">
    <name type="scientific">Glycomyces artemisiae</name>
    <dbReference type="NCBI Taxonomy" id="1076443"/>
    <lineage>
        <taxon>Bacteria</taxon>
        <taxon>Bacillati</taxon>
        <taxon>Actinomycetota</taxon>
        <taxon>Actinomycetes</taxon>
        <taxon>Glycomycetales</taxon>
        <taxon>Glycomycetaceae</taxon>
        <taxon>Glycomyces</taxon>
    </lineage>
</organism>
<accession>A0A2T0U6J0</accession>
<comment type="caution">
    <text evidence="1">The sequence shown here is derived from an EMBL/GenBank/DDBJ whole genome shotgun (WGS) entry which is preliminary data.</text>
</comment>
<proteinExistence type="predicted"/>
<reference evidence="1 2" key="1">
    <citation type="submission" date="2018-03" db="EMBL/GenBank/DDBJ databases">
        <title>Genomic Encyclopedia of Type Strains, Phase III (KMG-III): the genomes of soil and plant-associated and newly described type strains.</title>
        <authorList>
            <person name="Whitman W."/>
        </authorList>
    </citation>
    <scope>NUCLEOTIDE SEQUENCE [LARGE SCALE GENOMIC DNA]</scope>
    <source>
        <strain evidence="1 2">CGMCC 4.7067</strain>
    </source>
</reference>
<dbReference type="Proteomes" id="UP000238176">
    <property type="component" value="Unassembled WGS sequence"/>
</dbReference>
<sequence>MNSKANQSPFAGTFVPTPRNAAHRRSMLIDALAYLDMKATHSLIVFHHATQGEVTDAIAQTEHTADEVGQALAAWLQTDAPSYLDSKTRGRLINFLTQPTLLELS</sequence>
<keyword evidence="2" id="KW-1185">Reference proteome</keyword>
<gene>
    <name evidence="1" type="ORF">B0I28_11726</name>
</gene>
<protein>
    <submittedName>
        <fullName evidence="1">Uncharacterized protein</fullName>
    </submittedName>
</protein>
<dbReference type="EMBL" id="PVTJ01000017">
    <property type="protein sequence ID" value="PRY53527.1"/>
    <property type="molecule type" value="Genomic_DNA"/>
</dbReference>
<evidence type="ECO:0000313" key="1">
    <source>
        <dbReference type="EMBL" id="PRY53527.1"/>
    </source>
</evidence>
<dbReference type="AlphaFoldDB" id="A0A2T0U6J0"/>
<dbReference type="RefSeq" id="WP_106366873.1">
    <property type="nucleotide sequence ID" value="NZ_PVTJ01000017.1"/>
</dbReference>
<name>A0A2T0U6J0_9ACTN</name>